<organism evidence="3 4">
    <name type="scientific">Geotalea uraniireducens (strain Rf4)</name>
    <name type="common">Geobacter uraniireducens</name>
    <dbReference type="NCBI Taxonomy" id="351605"/>
    <lineage>
        <taxon>Bacteria</taxon>
        <taxon>Pseudomonadati</taxon>
        <taxon>Thermodesulfobacteriota</taxon>
        <taxon>Desulfuromonadia</taxon>
        <taxon>Geobacterales</taxon>
        <taxon>Geobacteraceae</taxon>
        <taxon>Geotalea</taxon>
    </lineage>
</organism>
<feature type="signal peptide" evidence="1">
    <location>
        <begin position="1"/>
        <end position="19"/>
    </location>
</feature>
<accession>A5G8N6</accession>
<evidence type="ECO:0000256" key="1">
    <source>
        <dbReference type="SAM" id="SignalP"/>
    </source>
</evidence>
<dbReference type="SUPFAM" id="SSF53955">
    <property type="entry name" value="Lysozyme-like"/>
    <property type="match status" value="1"/>
</dbReference>
<reference evidence="3 4" key="1">
    <citation type="submission" date="2007-05" db="EMBL/GenBank/DDBJ databases">
        <title>Complete sequence of Geobacter uraniireducens Rf4.</title>
        <authorList>
            <consortium name="US DOE Joint Genome Institute"/>
            <person name="Copeland A."/>
            <person name="Lucas S."/>
            <person name="Lapidus A."/>
            <person name="Barry K."/>
            <person name="Detter J.C."/>
            <person name="Glavina del Rio T."/>
            <person name="Hammon N."/>
            <person name="Israni S."/>
            <person name="Dalin E."/>
            <person name="Tice H."/>
            <person name="Pitluck S."/>
            <person name="Chertkov O."/>
            <person name="Brettin T."/>
            <person name="Bruce D."/>
            <person name="Han C."/>
            <person name="Schmutz J."/>
            <person name="Larimer F."/>
            <person name="Land M."/>
            <person name="Hauser L."/>
            <person name="Kyrpides N."/>
            <person name="Mikhailova N."/>
            <person name="Shelobolina E."/>
            <person name="Aklujkar M."/>
            <person name="Lovley D."/>
            <person name="Richardson P."/>
        </authorList>
    </citation>
    <scope>NUCLEOTIDE SEQUENCE [LARGE SCALE GENOMIC DNA]</scope>
    <source>
        <strain evidence="3 4">Rf4</strain>
    </source>
</reference>
<evidence type="ECO:0000259" key="2">
    <source>
        <dbReference type="PROSITE" id="PS51782"/>
    </source>
</evidence>
<evidence type="ECO:0000313" key="3">
    <source>
        <dbReference type="EMBL" id="ABQ28154.1"/>
    </source>
</evidence>
<dbReference type="InterPro" id="IPR023346">
    <property type="entry name" value="Lysozyme-like_dom_sf"/>
</dbReference>
<dbReference type="SMART" id="SM00257">
    <property type="entry name" value="LysM"/>
    <property type="match status" value="2"/>
</dbReference>
<dbReference type="InterPro" id="IPR008258">
    <property type="entry name" value="Transglycosylase_SLT_dom_1"/>
</dbReference>
<proteinExistence type="predicted"/>
<gene>
    <name evidence="3" type="ordered locus">Gura_4010</name>
</gene>
<dbReference type="STRING" id="351605.Gura_4010"/>
<sequence length="507" mass="57102">MNKILLMLVMLLPAPSAFAVDQPFLQQEAMAHEANLSLSDPAKLIGKTEQSRSRLASSTSEGHLLQALELPPSEIFSLEEALAKQVETDFDLKLPEEELPESDIPLTFNSKVEYFTHYFQTSGRKAFSKWLSRSERFIPMMREVLKKEGLPEDLVYLAMIESGFSPHAYSVASAVGPWQFMSATGKRYSLRIDSWIDERRDPLKSTVAAALYLKELYAMFNNDWYLAAAGYNAGENKILRAINMYNSRDFWQLSKGAYLKRETKDYVPKLLAAAIIAKEPAKYGFADVAYLPPVEFDTVTIPSRTDLEVVAKICEIPYQAVRDLNPELRRWCTPPDYPGYQLKIPRGKKAAFEAEYAKIPEDKRYTEKIQYARYRAKKRDTLASVAKRFGTTSQVLAELNSLGKVKRLRGKVLIVPVQIAALEGPSEKGAPRPSHAGSDSKSFNKYYTVKKGDTLAALAKRFNVSARILSLWNNIKTRVALRPGKRIIVAKYVEKKGVMTNAAEDNG</sequence>
<dbReference type="AlphaFoldDB" id="A5G8N6"/>
<dbReference type="CDD" id="cd00118">
    <property type="entry name" value="LysM"/>
    <property type="match status" value="1"/>
</dbReference>
<dbReference type="PROSITE" id="PS51782">
    <property type="entry name" value="LYSM"/>
    <property type="match status" value="1"/>
</dbReference>
<dbReference type="Proteomes" id="UP000006695">
    <property type="component" value="Chromosome"/>
</dbReference>
<dbReference type="RefSeq" id="WP_011940791.1">
    <property type="nucleotide sequence ID" value="NC_009483.1"/>
</dbReference>
<dbReference type="Gene3D" id="1.10.530.10">
    <property type="match status" value="1"/>
</dbReference>
<dbReference type="GO" id="GO:0008932">
    <property type="term" value="F:lytic endotransglycosylase activity"/>
    <property type="evidence" value="ECO:0007669"/>
    <property type="project" value="TreeGrafter"/>
</dbReference>
<dbReference type="CDD" id="cd16894">
    <property type="entry name" value="MltD-like"/>
    <property type="match status" value="1"/>
</dbReference>
<evidence type="ECO:0000313" key="4">
    <source>
        <dbReference type="Proteomes" id="UP000006695"/>
    </source>
</evidence>
<dbReference type="InterPro" id="IPR036779">
    <property type="entry name" value="LysM_dom_sf"/>
</dbReference>
<dbReference type="Pfam" id="PF01476">
    <property type="entry name" value="LysM"/>
    <property type="match status" value="2"/>
</dbReference>
<dbReference type="HOGENOM" id="CLU_009520_1_3_7"/>
<protein>
    <submittedName>
        <fullName evidence="3">Lytic transglycosylase, catalytic</fullName>
    </submittedName>
</protein>
<dbReference type="PANTHER" id="PTHR33734">
    <property type="entry name" value="LYSM DOMAIN-CONTAINING GPI-ANCHORED PROTEIN 2"/>
    <property type="match status" value="1"/>
</dbReference>
<feature type="chain" id="PRO_5002683319" evidence="1">
    <location>
        <begin position="20"/>
        <end position="507"/>
    </location>
</feature>
<dbReference type="Pfam" id="PF01464">
    <property type="entry name" value="SLT"/>
    <property type="match status" value="1"/>
</dbReference>
<keyword evidence="4" id="KW-1185">Reference proteome</keyword>
<keyword evidence="1" id="KW-0732">Signal</keyword>
<name>A5G8N6_GEOUR</name>
<dbReference type="PANTHER" id="PTHR33734:SF22">
    <property type="entry name" value="MEMBRANE-BOUND LYTIC MUREIN TRANSGLYCOSYLASE D"/>
    <property type="match status" value="1"/>
</dbReference>
<feature type="domain" description="LysM" evidence="2">
    <location>
        <begin position="445"/>
        <end position="489"/>
    </location>
</feature>
<dbReference type="OrthoDB" id="9815002at2"/>
<dbReference type="Gene3D" id="3.10.350.10">
    <property type="entry name" value="LysM domain"/>
    <property type="match status" value="2"/>
</dbReference>
<dbReference type="EMBL" id="CP000698">
    <property type="protein sequence ID" value="ABQ28154.1"/>
    <property type="molecule type" value="Genomic_DNA"/>
</dbReference>
<dbReference type="KEGG" id="gur:Gura_4010"/>
<dbReference type="SUPFAM" id="SSF54106">
    <property type="entry name" value="LysM domain"/>
    <property type="match status" value="2"/>
</dbReference>
<dbReference type="InterPro" id="IPR018392">
    <property type="entry name" value="LysM"/>
</dbReference>
<dbReference type="CAZy" id="GH23">
    <property type="family name" value="Glycoside Hydrolase Family 23"/>
</dbReference>